<evidence type="ECO:0000313" key="2">
    <source>
        <dbReference type="Proteomes" id="UP000655570"/>
    </source>
</evidence>
<protein>
    <recommendedName>
        <fullName evidence="3">DUF3846 domain-containing protein</fullName>
    </recommendedName>
</protein>
<reference evidence="1 2" key="1">
    <citation type="submission" date="2020-08" db="EMBL/GenBank/DDBJ databases">
        <title>A Genomic Blueprint of the Chicken Gut Microbiome.</title>
        <authorList>
            <person name="Gilroy R."/>
            <person name="Ravi A."/>
            <person name="Getino M."/>
            <person name="Pursley I."/>
            <person name="Horton D.L."/>
            <person name="Alikhan N.-F."/>
            <person name="Baker D."/>
            <person name="Gharbi K."/>
            <person name="Hall N."/>
            <person name="Watson M."/>
            <person name="Adriaenssens E.M."/>
            <person name="Foster-Nyarko E."/>
            <person name="Jarju S."/>
            <person name="Secka A."/>
            <person name="Antonio M."/>
            <person name="Oren A."/>
            <person name="Chaudhuri R."/>
            <person name="La Ragione R.M."/>
            <person name="Hildebrand F."/>
            <person name="Pallen M.J."/>
        </authorList>
    </citation>
    <scope>NUCLEOTIDE SEQUENCE [LARGE SCALE GENOMIC DNA]</scope>
    <source>
        <strain evidence="1 2">Sa2CUA9</strain>
    </source>
</reference>
<organism evidence="1 2">
    <name type="scientific">Oerskovia merdavium</name>
    <dbReference type="NCBI Taxonomy" id="2762227"/>
    <lineage>
        <taxon>Bacteria</taxon>
        <taxon>Bacillati</taxon>
        <taxon>Actinomycetota</taxon>
        <taxon>Actinomycetes</taxon>
        <taxon>Micrococcales</taxon>
        <taxon>Cellulomonadaceae</taxon>
        <taxon>Oerskovia</taxon>
    </lineage>
</organism>
<dbReference type="RefSeq" id="WP_191806075.1">
    <property type="nucleotide sequence ID" value="NZ_JACSQF010000033.1"/>
</dbReference>
<comment type="caution">
    <text evidence="1">The sequence shown here is derived from an EMBL/GenBank/DDBJ whole genome shotgun (WGS) entry which is preliminary data.</text>
</comment>
<name>A0ABR8U526_9CELL</name>
<proteinExistence type="predicted"/>
<gene>
    <name evidence="1" type="ORF">H9641_19545</name>
</gene>
<evidence type="ECO:0008006" key="3">
    <source>
        <dbReference type="Google" id="ProtNLM"/>
    </source>
</evidence>
<evidence type="ECO:0000313" key="1">
    <source>
        <dbReference type="EMBL" id="MBD7982894.1"/>
    </source>
</evidence>
<dbReference type="EMBL" id="JACSQF010000033">
    <property type="protein sequence ID" value="MBD7982894.1"/>
    <property type="molecule type" value="Genomic_DNA"/>
</dbReference>
<dbReference type="Proteomes" id="UP000655570">
    <property type="component" value="Unassembled WGS sequence"/>
</dbReference>
<sequence>MPTELVLLTRAPLETQALSDAADHAIPAALVVDVDETGVRLVLDPAGDAVATFYATRAIGARADADHALREGSGQWPCWTDVTIPYGDPTRGRDLALLVARAVGGVVKERN</sequence>
<keyword evidence="2" id="KW-1185">Reference proteome</keyword>
<accession>A0ABR8U526</accession>